<evidence type="ECO:0000313" key="2">
    <source>
        <dbReference type="EMBL" id="MDR5691411.1"/>
    </source>
</evidence>
<comment type="caution">
    <text evidence="2">The sequence shown here is derived from an EMBL/GenBank/DDBJ whole genome shotgun (WGS) entry which is preliminary data.</text>
</comment>
<dbReference type="SUPFAM" id="SSF53756">
    <property type="entry name" value="UDP-Glycosyltransferase/glycogen phosphorylase"/>
    <property type="match status" value="1"/>
</dbReference>
<organism evidence="2 3">
    <name type="scientific">Agromyces indicus</name>
    <dbReference type="NCBI Taxonomy" id="758919"/>
    <lineage>
        <taxon>Bacteria</taxon>
        <taxon>Bacillati</taxon>
        <taxon>Actinomycetota</taxon>
        <taxon>Actinomycetes</taxon>
        <taxon>Micrococcales</taxon>
        <taxon>Microbacteriaceae</taxon>
        <taxon>Agromyces</taxon>
    </lineage>
</organism>
<dbReference type="InterPro" id="IPR010610">
    <property type="entry name" value="EryCIII-like_C"/>
</dbReference>
<reference evidence="3" key="1">
    <citation type="submission" date="2023-07" db="EMBL/GenBank/DDBJ databases">
        <title>Description of three actinobacteria isolated from air of manufacturing shop in a pharmaceutical factory.</title>
        <authorList>
            <person name="Zhang D.-F."/>
        </authorList>
    </citation>
    <scope>NUCLEOTIDE SEQUENCE [LARGE SCALE GENOMIC DNA]</scope>
    <source>
        <strain evidence="3">CCTCC AB 2011122</strain>
    </source>
</reference>
<dbReference type="Pfam" id="PF06722">
    <property type="entry name" value="EryCIII-like_C"/>
    <property type="match status" value="1"/>
</dbReference>
<evidence type="ECO:0000259" key="1">
    <source>
        <dbReference type="Pfam" id="PF06722"/>
    </source>
</evidence>
<dbReference type="PANTHER" id="PTHR48050">
    <property type="entry name" value="STEROL 3-BETA-GLUCOSYLTRANSFERASE"/>
    <property type="match status" value="1"/>
</dbReference>
<gene>
    <name evidence="2" type="ORF">RH861_04965</name>
</gene>
<dbReference type="Proteomes" id="UP001260072">
    <property type="component" value="Unassembled WGS sequence"/>
</dbReference>
<dbReference type="RefSeq" id="WP_310520030.1">
    <property type="nucleotide sequence ID" value="NZ_BAABBS010000003.1"/>
</dbReference>
<feature type="domain" description="Erythromycin biosynthesis protein CIII-like C-terminal" evidence="1">
    <location>
        <begin position="289"/>
        <end position="381"/>
    </location>
</feature>
<dbReference type="PANTHER" id="PTHR48050:SF13">
    <property type="entry name" value="STEROL 3-BETA-GLUCOSYLTRANSFERASE UGT80A2"/>
    <property type="match status" value="1"/>
</dbReference>
<proteinExistence type="predicted"/>
<protein>
    <submittedName>
        <fullName evidence="2">Glycosyltransferase</fullName>
    </submittedName>
</protein>
<name>A0ABU1FI26_9MICO</name>
<keyword evidence="3" id="KW-1185">Reference proteome</keyword>
<dbReference type="InterPro" id="IPR002213">
    <property type="entry name" value="UDP_glucos_trans"/>
</dbReference>
<evidence type="ECO:0000313" key="3">
    <source>
        <dbReference type="Proteomes" id="UP001260072"/>
    </source>
</evidence>
<sequence length="398" mass="40905">MRILLVTAGSRGDVEPFAALARRAVGAGHEVRLALPDRSGVDLDGLDVRSLGVDFSAMIESQGVSPLAAMRNLREVVRPVMRGVIVNAAHAAREFRPDVLVWHPKVLSAPLIADALGIPHAAVEMVPVMTPTREFPAAGTVTRSLGPLNPLTYRMAGAAGAMFRGEVAEAASVMGVAPPRRSSPPSATLLPISPAILPAPSDWPDTTVLTGPWRSTSTDAAAPDPAVEAFLGAGPVAYAGFGSMAAGDPAERGRALVEAARSRGLRLLVATGLGGIAVPDGLRGDDVLVTRSVDHAAVLPRAAVAVHHGGIGTVQAAMGAGTVSVIVPFIADQPFWGAQLDRRGLGPAPIPQRRLTAERLASALAEASAHEASVASVAERMSHEDGTGAALAVLERVT</sequence>
<dbReference type="Gene3D" id="3.40.50.2000">
    <property type="entry name" value="Glycogen Phosphorylase B"/>
    <property type="match status" value="2"/>
</dbReference>
<dbReference type="CDD" id="cd03784">
    <property type="entry name" value="GT1_Gtf-like"/>
    <property type="match status" value="1"/>
</dbReference>
<dbReference type="EMBL" id="JAVKGS010000001">
    <property type="protein sequence ID" value="MDR5691411.1"/>
    <property type="molecule type" value="Genomic_DNA"/>
</dbReference>
<accession>A0ABU1FI26</accession>
<dbReference type="InterPro" id="IPR050426">
    <property type="entry name" value="Glycosyltransferase_28"/>
</dbReference>